<accession>A0ABX8RZD8</accession>
<evidence type="ECO:0000313" key="1">
    <source>
        <dbReference type="EMBL" id="QXN94551.1"/>
    </source>
</evidence>
<organism evidence="1 2">
    <name type="scientific">Nocardia iowensis</name>
    <dbReference type="NCBI Taxonomy" id="204891"/>
    <lineage>
        <taxon>Bacteria</taxon>
        <taxon>Bacillati</taxon>
        <taxon>Actinomycetota</taxon>
        <taxon>Actinomycetes</taxon>
        <taxon>Mycobacteriales</taxon>
        <taxon>Nocardiaceae</taxon>
        <taxon>Nocardia</taxon>
    </lineage>
</organism>
<dbReference type="EMBL" id="CP078145">
    <property type="protein sequence ID" value="QXN94551.1"/>
    <property type="molecule type" value="Genomic_DNA"/>
</dbReference>
<proteinExistence type="predicted"/>
<protein>
    <submittedName>
        <fullName evidence="1">Uncharacterized protein</fullName>
    </submittedName>
</protein>
<reference evidence="1 2" key="1">
    <citation type="submission" date="2021-07" db="EMBL/GenBank/DDBJ databases">
        <title>Whole Genome Sequence of Nocardia Iowensis.</title>
        <authorList>
            <person name="Lamm A."/>
            <person name="Collins-Fairclough A.M."/>
            <person name="Bunk B."/>
            <person name="Sproer C."/>
        </authorList>
    </citation>
    <scope>NUCLEOTIDE SEQUENCE [LARGE SCALE GENOMIC DNA]</scope>
    <source>
        <strain evidence="1 2">NRRL 5646</strain>
    </source>
</reference>
<evidence type="ECO:0000313" key="2">
    <source>
        <dbReference type="Proteomes" id="UP000694257"/>
    </source>
</evidence>
<keyword evidence="2" id="KW-1185">Reference proteome</keyword>
<gene>
    <name evidence="1" type="ORF">KV110_16760</name>
</gene>
<dbReference type="Proteomes" id="UP000694257">
    <property type="component" value="Chromosome"/>
</dbReference>
<dbReference type="RefSeq" id="WP_218477145.1">
    <property type="nucleotide sequence ID" value="NZ_BAABJN010000015.1"/>
</dbReference>
<name>A0ABX8RZD8_NOCIO</name>
<sequence>MSSRFSTHQRPDFLDQRHVPDAVALVRQPARHPDTSPIRAAVHAAKVTTSPQP</sequence>